<dbReference type="GO" id="GO:1905515">
    <property type="term" value="P:non-motile cilium assembly"/>
    <property type="evidence" value="ECO:0007669"/>
    <property type="project" value="InterPro"/>
</dbReference>
<name>X6MLH8_RETFI</name>
<dbReference type="GO" id="GO:0031514">
    <property type="term" value="C:motile cilium"/>
    <property type="evidence" value="ECO:0007669"/>
    <property type="project" value="TreeGrafter"/>
</dbReference>
<dbReference type="InterPro" id="IPR015943">
    <property type="entry name" value="WD40/YVTN_repeat-like_dom_sf"/>
</dbReference>
<evidence type="ECO:0000259" key="1">
    <source>
        <dbReference type="Pfam" id="PF14781"/>
    </source>
</evidence>
<feature type="domain" description="Ciliary BBSome complex subunit 2 middle region" evidence="2">
    <location>
        <begin position="176"/>
        <end position="291"/>
    </location>
</feature>
<dbReference type="Gene3D" id="2.130.10.10">
    <property type="entry name" value="YVTN repeat-like/Quinoprotein amine dehydrogenase"/>
    <property type="match status" value="1"/>
</dbReference>
<dbReference type="GO" id="GO:0036064">
    <property type="term" value="C:ciliary basal body"/>
    <property type="evidence" value="ECO:0007669"/>
    <property type="project" value="TreeGrafter"/>
</dbReference>
<dbReference type="PANTHER" id="PTHR32465">
    <property type="entry name" value="BARDET-BIEDL SYNDROME 2 PROTEIN"/>
    <property type="match status" value="1"/>
</dbReference>
<dbReference type="GO" id="GO:0034464">
    <property type="term" value="C:BBSome"/>
    <property type="evidence" value="ECO:0007669"/>
    <property type="project" value="InterPro"/>
</dbReference>
<dbReference type="OMA" id="NDEMITC"/>
<dbReference type="InterPro" id="IPR029430">
    <property type="entry name" value="BBS2_N"/>
</dbReference>
<dbReference type="OrthoDB" id="2120021at2759"/>
<dbReference type="GO" id="GO:0016020">
    <property type="term" value="C:membrane"/>
    <property type="evidence" value="ECO:0007669"/>
    <property type="project" value="TreeGrafter"/>
</dbReference>
<evidence type="ECO:0000313" key="3">
    <source>
        <dbReference type="EMBL" id="ETO14491.1"/>
    </source>
</evidence>
<dbReference type="InterPro" id="IPR029429">
    <property type="entry name" value="BBS2_Mid"/>
</dbReference>
<gene>
    <name evidence="3" type="ORF">RFI_22878</name>
</gene>
<dbReference type="AlphaFoldDB" id="X6MLH8"/>
<dbReference type="InterPro" id="IPR011047">
    <property type="entry name" value="Quinoprotein_ADH-like_sf"/>
</dbReference>
<evidence type="ECO:0000313" key="4">
    <source>
        <dbReference type="Proteomes" id="UP000023152"/>
    </source>
</evidence>
<organism evidence="3 4">
    <name type="scientific">Reticulomyxa filosa</name>
    <dbReference type="NCBI Taxonomy" id="46433"/>
    <lineage>
        <taxon>Eukaryota</taxon>
        <taxon>Sar</taxon>
        <taxon>Rhizaria</taxon>
        <taxon>Retaria</taxon>
        <taxon>Foraminifera</taxon>
        <taxon>Monothalamids</taxon>
        <taxon>Reticulomyxidae</taxon>
        <taxon>Reticulomyxa</taxon>
    </lineage>
</organism>
<dbReference type="Pfam" id="PF14781">
    <property type="entry name" value="BBS2_N"/>
    <property type="match status" value="1"/>
</dbReference>
<keyword evidence="4" id="KW-1185">Reference proteome</keyword>
<proteinExistence type="predicted"/>
<dbReference type="EMBL" id="ASPP01020005">
    <property type="protein sequence ID" value="ETO14491.1"/>
    <property type="molecule type" value="Genomic_DNA"/>
</dbReference>
<accession>X6MLH8</accession>
<sequence length="395" mass="44026">MKSIKLTLAFELQINANIVQGLVTLGYFESSEHLSLALGTEAENVLIVSPFEKENKLTNGVTERKLAVNRKITALETAKFLSLKNKWLKYFKQSRNPQDILLIGTATNLLAYSINENTDIFYKDIPDGVHVIRFSSKSAFENNQGVAVVGGNCSIQAFDEQGEECFWTVTSDNVKSMIIFDVDNDGKNELIIGSEDCHIRVFKQGEMCNEIHVIPFFALKIFKKVKECAFNIVNYIDYIVKGKFAYALDNGTVGVYCGQKKLWKYQSKEKATCLHAVLIESEQVLVVGWSNSAEIQLRSASDGNVLWQTRINNGGNIVGLIIGDLRGHGHDQIIAVTNKGMITGWSTQPSKASVDSISSSISEQKEANDDLTQKDGDLFEKKILFSNFKKKLVTK</sequence>
<dbReference type="Proteomes" id="UP000023152">
    <property type="component" value="Unassembled WGS sequence"/>
</dbReference>
<dbReference type="SUPFAM" id="SSF50998">
    <property type="entry name" value="Quinoprotein alcohol dehydrogenase-like"/>
    <property type="match status" value="1"/>
</dbReference>
<reference evidence="3 4" key="1">
    <citation type="journal article" date="2013" name="Curr. Biol.">
        <title>The Genome of the Foraminiferan Reticulomyxa filosa.</title>
        <authorList>
            <person name="Glockner G."/>
            <person name="Hulsmann N."/>
            <person name="Schleicher M."/>
            <person name="Noegel A.A."/>
            <person name="Eichinger L."/>
            <person name="Gallinger C."/>
            <person name="Pawlowski J."/>
            <person name="Sierra R."/>
            <person name="Euteneuer U."/>
            <person name="Pillet L."/>
            <person name="Moustafa A."/>
            <person name="Platzer M."/>
            <person name="Groth M."/>
            <person name="Szafranski K."/>
            <person name="Schliwa M."/>
        </authorList>
    </citation>
    <scope>NUCLEOTIDE SEQUENCE [LARGE SCALE GENOMIC DNA]</scope>
</reference>
<dbReference type="InterPro" id="IPR016616">
    <property type="entry name" value="Bardet-Biedl_syndrome_2_prot"/>
</dbReference>
<evidence type="ECO:0000259" key="2">
    <source>
        <dbReference type="Pfam" id="PF14783"/>
    </source>
</evidence>
<comment type="caution">
    <text evidence="3">The sequence shown here is derived from an EMBL/GenBank/DDBJ whole genome shotgun (WGS) entry which is preliminary data.</text>
</comment>
<feature type="domain" description="Ciliary BBSome complex subunit 2 N-terminal" evidence="1">
    <location>
        <begin position="26"/>
        <end position="134"/>
    </location>
</feature>
<dbReference type="Pfam" id="PF14783">
    <property type="entry name" value="BBS2_Mid"/>
    <property type="match status" value="1"/>
</dbReference>
<dbReference type="PANTHER" id="PTHR32465:SF0">
    <property type="entry name" value="BARDET-BIEDL SYNDROME 2 PROTEIN"/>
    <property type="match status" value="1"/>
</dbReference>
<protein>
    <submittedName>
        <fullName evidence="3">Uncharacterized protein</fullName>
    </submittedName>
</protein>